<keyword evidence="2 8" id="KW-0813">Transport</keyword>
<keyword evidence="3 8" id="KW-1003">Cell membrane</keyword>
<protein>
    <recommendedName>
        <fullName evidence="8">Permease IIC component</fullName>
    </recommendedName>
</protein>
<feature type="domain" description="PTS EIIC type-3" evidence="10">
    <location>
        <begin position="8"/>
        <end position="408"/>
    </location>
</feature>
<dbReference type="GO" id="GO:0008982">
    <property type="term" value="F:protein-N(PI)-phosphohistidine-sugar phosphotransferase activity"/>
    <property type="evidence" value="ECO:0007669"/>
    <property type="project" value="UniProtKB-UniRule"/>
</dbReference>
<feature type="transmembrane region" description="Helical" evidence="9">
    <location>
        <begin position="180"/>
        <end position="202"/>
    </location>
</feature>
<keyword evidence="6 9" id="KW-1133">Transmembrane helix</keyword>
<name>A0A9D1ZNG5_9LACO</name>
<dbReference type="PIRSF" id="PIRSF006351">
    <property type="entry name" value="PTS_EIIC-Cellobiose"/>
    <property type="match status" value="1"/>
</dbReference>
<evidence type="ECO:0000256" key="2">
    <source>
        <dbReference type="ARBA" id="ARBA00022448"/>
    </source>
</evidence>
<accession>A0A9D1ZNG5</accession>
<feature type="transmembrane region" description="Helical" evidence="9">
    <location>
        <begin position="98"/>
        <end position="116"/>
    </location>
</feature>
<dbReference type="PANTHER" id="PTHR33989">
    <property type="match status" value="1"/>
</dbReference>
<comment type="caution">
    <text evidence="11">The sequence shown here is derived from an EMBL/GenBank/DDBJ whole genome shotgun (WGS) entry which is preliminary data.</text>
</comment>
<evidence type="ECO:0000256" key="7">
    <source>
        <dbReference type="ARBA" id="ARBA00023136"/>
    </source>
</evidence>
<keyword evidence="4 8" id="KW-0762">Sugar transport</keyword>
<dbReference type="InterPro" id="IPR003352">
    <property type="entry name" value="PTS_EIIC"/>
</dbReference>
<dbReference type="GO" id="GO:0005886">
    <property type="term" value="C:plasma membrane"/>
    <property type="evidence" value="ECO:0007669"/>
    <property type="project" value="UniProtKB-SubCell"/>
</dbReference>
<dbReference type="InterPro" id="IPR004501">
    <property type="entry name" value="PTS_EIIC_3"/>
</dbReference>
<dbReference type="PROSITE" id="PS51105">
    <property type="entry name" value="PTS_EIIC_TYPE_3"/>
    <property type="match status" value="1"/>
</dbReference>
<evidence type="ECO:0000256" key="8">
    <source>
        <dbReference type="PIRNR" id="PIRNR006351"/>
    </source>
</evidence>
<keyword evidence="5 9" id="KW-0812">Transmembrane</keyword>
<gene>
    <name evidence="11" type="ORF">H9820_11125</name>
</gene>
<evidence type="ECO:0000256" key="4">
    <source>
        <dbReference type="ARBA" id="ARBA00022597"/>
    </source>
</evidence>
<sequence>MNNILSWVEDKLMPPMAKLSEVRYLRAIRDGIVSTMPLIMLGSLFCMIAQFPIAAWTKFIAPHVQMVMLPYRISVGLMAVFVAFGVGYYLAESYKLDALSGGFVALGTFLMSNLPVQASLTEAPKTVLGFVLPMTYTGGSGMFIAILSAIMGVEIMRFCKIKNITIKMPEQVPESVSRSFAAIIPAAISITIMWVIVALLGIDMNKLIMDFFKPILNLGMNSYLGVIIPTLLIALLWSAGVHGVSVIGSILRPFWLVLLQQNMDAVAAGKVAPNIGVEGFYSFIWIGGAGGTLALCLLFMMCAKSSYLKQIGRLSLVPGLFNINEPIMFGAPTVLNPILAIPFIVGPFITGTLAYIACSLHLVNNASVIVPFTIPSPFKVYLMTNGDWRAIIIVIINFAIYMGLYYPFVKVYDKQMVAQEKQDEKEEQEEAEGVTAEI</sequence>
<dbReference type="Proteomes" id="UP000824013">
    <property type="component" value="Unassembled WGS sequence"/>
</dbReference>
<organism evidence="11 12">
    <name type="scientific">Candidatus Companilactobacillus pullicola</name>
    <dbReference type="NCBI Taxonomy" id="2838523"/>
    <lineage>
        <taxon>Bacteria</taxon>
        <taxon>Bacillati</taxon>
        <taxon>Bacillota</taxon>
        <taxon>Bacilli</taxon>
        <taxon>Lactobacillales</taxon>
        <taxon>Lactobacillaceae</taxon>
        <taxon>Companilactobacillus</taxon>
    </lineage>
</organism>
<feature type="transmembrane region" description="Helical" evidence="9">
    <location>
        <begin position="32"/>
        <end position="53"/>
    </location>
</feature>
<dbReference type="PANTHER" id="PTHR33989:SF11">
    <property type="entry name" value="LICHENAN PERMEASE IIC COMPONENT"/>
    <property type="match status" value="1"/>
</dbReference>
<reference evidence="11" key="1">
    <citation type="journal article" date="2021" name="PeerJ">
        <title>Extensive microbial diversity within the chicken gut microbiome revealed by metagenomics and culture.</title>
        <authorList>
            <person name="Gilroy R."/>
            <person name="Ravi A."/>
            <person name="Getino M."/>
            <person name="Pursley I."/>
            <person name="Horton D.L."/>
            <person name="Alikhan N.F."/>
            <person name="Baker D."/>
            <person name="Gharbi K."/>
            <person name="Hall N."/>
            <person name="Watson M."/>
            <person name="Adriaenssens E.M."/>
            <person name="Foster-Nyarko E."/>
            <person name="Jarju S."/>
            <person name="Secka A."/>
            <person name="Antonio M."/>
            <person name="Oren A."/>
            <person name="Chaudhuri R.R."/>
            <person name="La Ragione R."/>
            <person name="Hildebrand F."/>
            <person name="Pallen M.J."/>
        </authorList>
    </citation>
    <scope>NUCLEOTIDE SEQUENCE</scope>
    <source>
        <strain evidence="11">3204</strain>
    </source>
</reference>
<feature type="transmembrane region" description="Helical" evidence="9">
    <location>
        <begin position="214"/>
        <end position="237"/>
    </location>
</feature>
<comment type="function">
    <text evidence="8">The phosphoenolpyruvate-dependent sugar phosphotransferase system (PTS), a major carbohydrate active -transport system, catalyzes the phosphorylation of incoming sugar substrates concomitant with their translocation across the cell membrane.</text>
</comment>
<feature type="transmembrane region" description="Helical" evidence="9">
    <location>
        <begin position="283"/>
        <end position="303"/>
    </location>
</feature>
<dbReference type="Pfam" id="PF02378">
    <property type="entry name" value="PTS_EIIC"/>
    <property type="match status" value="1"/>
</dbReference>
<evidence type="ECO:0000256" key="3">
    <source>
        <dbReference type="ARBA" id="ARBA00022475"/>
    </source>
</evidence>
<evidence type="ECO:0000256" key="5">
    <source>
        <dbReference type="ARBA" id="ARBA00022692"/>
    </source>
</evidence>
<reference evidence="11" key="2">
    <citation type="submission" date="2021-04" db="EMBL/GenBank/DDBJ databases">
        <authorList>
            <person name="Gilroy R."/>
        </authorList>
    </citation>
    <scope>NUCLEOTIDE SEQUENCE</scope>
    <source>
        <strain evidence="11">3204</strain>
    </source>
</reference>
<evidence type="ECO:0000313" key="12">
    <source>
        <dbReference type="Proteomes" id="UP000824013"/>
    </source>
</evidence>
<feature type="transmembrane region" description="Helical" evidence="9">
    <location>
        <begin position="73"/>
        <end position="91"/>
    </location>
</feature>
<evidence type="ECO:0000313" key="11">
    <source>
        <dbReference type="EMBL" id="HIY93471.1"/>
    </source>
</evidence>
<evidence type="ECO:0000256" key="1">
    <source>
        <dbReference type="ARBA" id="ARBA00004651"/>
    </source>
</evidence>
<dbReference type="EMBL" id="DXCM01000085">
    <property type="protein sequence ID" value="HIY93471.1"/>
    <property type="molecule type" value="Genomic_DNA"/>
</dbReference>
<evidence type="ECO:0000256" key="9">
    <source>
        <dbReference type="SAM" id="Phobius"/>
    </source>
</evidence>
<evidence type="ECO:0000259" key="10">
    <source>
        <dbReference type="PROSITE" id="PS51105"/>
    </source>
</evidence>
<dbReference type="NCBIfam" id="TIGR00410">
    <property type="entry name" value="lacE"/>
    <property type="match status" value="1"/>
</dbReference>
<dbReference type="AlphaFoldDB" id="A0A9D1ZNG5"/>
<proteinExistence type="predicted"/>
<dbReference type="GO" id="GO:0009401">
    <property type="term" value="P:phosphoenolpyruvate-dependent sugar phosphotransferase system"/>
    <property type="evidence" value="ECO:0007669"/>
    <property type="project" value="InterPro"/>
</dbReference>
<feature type="transmembrane region" description="Helical" evidence="9">
    <location>
        <begin position="388"/>
        <end position="406"/>
    </location>
</feature>
<dbReference type="InterPro" id="IPR004796">
    <property type="entry name" value="PTS_IIC_cello"/>
</dbReference>
<dbReference type="InterPro" id="IPR051088">
    <property type="entry name" value="PTS_Sugar-EIIC/EIIB"/>
</dbReference>
<comment type="subcellular location">
    <subcellularLocation>
        <location evidence="1">Cell membrane</location>
        <topology evidence="1">Multi-pass membrane protein</topology>
    </subcellularLocation>
</comment>
<dbReference type="GO" id="GO:1901264">
    <property type="term" value="P:carbohydrate derivative transport"/>
    <property type="evidence" value="ECO:0007669"/>
    <property type="project" value="TreeGrafter"/>
</dbReference>
<keyword evidence="7 8" id="KW-0472">Membrane</keyword>
<feature type="transmembrane region" description="Helical" evidence="9">
    <location>
        <begin position="136"/>
        <end position="159"/>
    </location>
</feature>
<evidence type="ECO:0000256" key="6">
    <source>
        <dbReference type="ARBA" id="ARBA00022989"/>
    </source>
</evidence>